<feature type="region of interest" description="Disordered" evidence="1">
    <location>
        <begin position="43"/>
        <end position="84"/>
    </location>
</feature>
<evidence type="ECO:0000313" key="2">
    <source>
        <dbReference type="EMBL" id="CCH71291.1"/>
    </source>
</evidence>
<dbReference type="eggNOG" id="ENOG50326VK">
    <property type="taxonomic scope" value="Bacteria"/>
</dbReference>
<dbReference type="HOGENOM" id="CLU_2526394_0_0_11"/>
<dbReference type="EMBL" id="CAIZ01000161">
    <property type="protein sequence ID" value="CCH71291.1"/>
    <property type="molecule type" value="Genomic_DNA"/>
</dbReference>
<organism evidence="2 3">
    <name type="scientific">Phycicoccus elongatus Lp2</name>
    <dbReference type="NCBI Taxonomy" id="1193181"/>
    <lineage>
        <taxon>Bacteria</taxon>
        <taxon>Bacillati</taxon>
        <taxon>Actinomycetota</taxon>
        <taxon>Actinomycetes</taxon>
        <taxon>Micrococcales</taxon>
        <taxon>Intrasporangiaceae</taxon>
        <taxon>Phycicoccus</taxon>
    </lineage>
</organism>
<accession>N0E5E8</accession>
<protein>
    <submittedName>
        <fullName evidence="2">Uncharacterized protein</fullName>
    </submittedName>
</protein>
<feature type="compositionally biased region" description="Polar residues" evidence="1">
    <location>
        <begin position="75"/>
        <end position="84"/>
    </location>
</feature>
<dbReference type="Proteomes" id="UP000013167">
    <property type="component" value="Unassembled WGS sequence"/>
</dbReference>
<dbReference type="AlphaFoldDB" id="N0E5E8"/>
<comment type="caution">
    <text evidence="2">The sequence shown here is derived from an EMBL/GenBank/DDBJ whole genome shotgun (WGS) entry which is preliminary data.</text>
</comment>
<evidence type="ECO:0000256" key="1">
    <source>
        <dbReference type="SAM" id="MobiDB-lite"/>
    </source>
</evidence>
<sequence length="84" mass="9086">MQQRVDAADQKIAVAIAKLAEVSGVDRAAQLLDQPLGVVKRAVNSSSRNRTRDALSISRPPNHGHRLCARPSAYGQMTSHVADR</sequence>
<proteinExistence type="predicted"/>
<name>N0E5E8_9MICO</name>
<evidence type="ECO:0000313" key="3">
    <source>
        <dbReference type="Proteomes" id="UP000013167"/>
    </source>
</evidence>
<reference evidence="2 3" key="1">
    <citation type="journal article" date="2013" name="ISME J.">
        <title>A metabolic model for members of the genus Tetrasphaera involved in enhanced biological phosphorus removal.</title>
        <authorList>
            <person name="Kristiansen R."/>
            <person name="Nguyen H.T.T."/>
            <person name="Saunders A.M."/>
            <person name="Nielsen J.L."/>
            <person name="Wimmer R."/>
            <person name="Le V.Q."/>
            <person name="McIlroy S.J."/>
            <person name="Petrovski S."/>
            <person name="Seviour R.J."/>
            <person name="Calteau A."/>
            <person name="Nielsen K.L."/>
            <person name="Nielsen P.H."/>
        </authorList>
    </citation>
    <scope>NUCLEOTIDE SEQUENCE [LARGE SCALE GENOMIC DNA]</scope>
    <source>
        <strain evidence="2 3">Lp2</strain>
    </source>
</reference>
<keyword evidence="3" id="KW-1185">Reference proteome</keyword>
<gene>
    <name evidence="2" type="ORF">BN10_880016</name>
</gene>